<sequence length="102" mass="10243">MASSLFFGLLFVSVIAVFVAADTPAGDAAAQGGNQAASTDGQSGGLMGAVTNAVKAFVQVPMSLIQQYMTAFNNIVKTFTDALTKMMPPPSSGAPSNGAPAQ</sequence>
<dbReference type="EnsemblMetazoa" id="PPA10344.1">
    <property type="protein sequence ID" value="PPA10344.1"/>
    <property type="gene ID" value="WBGene00099898"/>
</dbReference>
<accession>A0A2A6C5C8</accession>
<feature type="chain" id="PRO_5014076285" evidence="1">
    <location>
        <begin position="22"/>
        <end position="102"/>
    </location>
</feature>
<name>A0A2A6C5C8_PRIPA</name>
<evidence type="ECO:0000313" key="3">
    <source>
        <dbReference type="EnsemblMetazoa" id="PPA33495.1"/>
    </source>
</evidence>
<evidence type="ECO:0000313" key="4">
    <source>
        <dbReference type="Proteomes" id="UP000005239"/>
    </source>
</evidence>
<keyword evidence="4" id="KW-1185">Reference proteome</keyword>
<reference evidence="4" key="1">
    <citation type="journal article" date="2008" name="Nat. Genet.">
        <title>The Pristionchus pacificus genome provides a unique perspective on nematode lifestyle and parasitism.</title>
        <authorList>
            <person name="Dieterich C."/>
            <person name="Clifton S.W."/>
            <person name="Schuster L.N."/>
            <person name="Chinwalla A."/>
            <person name="Delehaunty K."/>
            <person name="Dinkelacker I."/>
            <person name="Fulton L."/>
            <person name="Fulton R."/>
            <person name="Godfrey J."/>
            <person name="Minx P."/>
            <person name="Mitreva M."/>
            <person name="Roeseler W."/>
            <person name="Tian H."/>
            <person name="Witte H."/>
            <person name="Yang S.P."/>
            <person name="Wilson R.K."/>
            <person name="Sommer R.J."/>
        </authorList>
    </citation>
    <scope>NUCLEOTIDE SEQUENCE [LARGE SCALE GENOMIC DNA]</scope>
    <source>
        <strain evidence="4">PS312</strain>
    </source>
</reference>
<gene>
    <name evidence="3" type="primary">WBGene00271864</name>
    <name evidence="2" type="synonym">WBGene00099898</name>
</gene>
<dbReference type="EnsemblMetazoa" id="PPA33495.1">
    <property type="protein sequence ID" value="PPA33495.1"/>
    <property type="gene ID" value="WBGene00271864"/>
</dbReference>
<dbReference type="AlphaFoldDB" id="A0A2A6C5C8"/>
<accession>A0A454Y586</accession>
<protein>
    <submittedName>
        <fullName evidence="3">Uncharacterized protein</fullName>
    </submittedName>
</protein>
<organism evidence="3 4">
    <name type="scientific">Pristionchus pacificus</name>
    <name type="common">Parasitic nematode worm</name>
    <dbReference type="NCBI Taxonomy" id="54126"/>
    <lineage>
        <taxon>Eukaryota</taxon>
        <taxon>Metazoa</taxon>
        <taxon>Ecdysozoa</taxon>
        <taxon>Nematoda</taxon>
        <taxon>Chromadorea</taxon>
        <taxon>Rhabditida</taxon>
        <taxon>Rhabditina</taxon>
        <taxon>Diplogasteromorpha</taxon>
        <taxon>Diplogasteroidea</taxon>
        <taxon>Neodiplogasteridae</taxon>
        <taxon>Pristionchus</taxon>
    </lineage>
</organism>
<accession>H3EKQ9</accession>
<keyword evidence="1" id="KW-0732">Signal</keyword>
<evidence type="ECO:0000313" key="2">
    <source>
        <dbReference type="EnsemblMetazoa" id="PPA10344.1"/>
    </source>
</evidence>
<feature type="signal peptide" evidence="1">
    <location>
        <begin position="1"/>
        <end position="21"/>
    </location>
</feature>
<reference evidence="3" key="2">
    <citation type="submission" date="2022-06" db="UniProtKB">
        <authorList>
            <consortium name="EnsemblMetazoa"/>
        </authorList>
    </citation>
    <scope>IDENTIFICATION</scope>
    <source>
        <strain evidence="3">PS312</strain>
    </source>
</reference>
<dbReference type="Proteomes" id="UP000005239">
    <property type="component" value="Unassembled WGS sequence"/>
</dbReference>
<evidence type="ECO:0000256" key="1">
    <source>
        <dbReference type="SAM" id="SignalP"/>
    </source>
</evidence>
<proteinExistence type="predicted"/>